<feature type="region of interest" description="Disordered" evidence="1">
    <location>
        <begin position="153"/>
        <end position="183"/>
    </location>
</feature>
<organism evidence="3 4">
    <name type="scientific">Microbacterium testaceum</name>
    <name type="common">Aureobacterium testaceum</name>
    <name type="synonym">Brevibacterium testaceum</name>
    <dbReference type="NCBI Taxonomy" id="2033"/>
    <lineage>
        <taxon>Bacteria</taxon>
        <taxon>Bacillati</taxon>
        <taxon>Actinomycetota</taxon>
        <taxon>Actinomycetes</taxon>
        <taxon>Micrococcales</taxon>
        <taxon>Microbacteriaceae</taxon>
        <taxon>Microbacterium</taxon>
    </lineage>
</organism>
<dbReference type="Pfam" id="PF00583">
    <property type="entry name" value="Acetyltransf_1"/>
    <property type="match status" value="1"/>
</dbReference>
<dbReference type="GO" id="GO:0016747">
    <property type="term" value="F:acyltransferase activity, transferring groups other than amino-acyl groups"/>
    <property type="evidence" value="ECO:0007669"/>
    <property type="project" value="InterPro"/>
</dbReference>
<dbReference type="EMBL" id="BJML01000011">
    <property type="protein sequence ID" value="GEB47013.1"/>
    <property type="molecule type" value="Genomic_DNA"/>
</dbReference>
<evidence type="ECO:0000313" key="4">
    <source>
        <dbReference type="Proteomes" id="UP000319525"/>
    </source>
</evidence>
<reference evidence="3 4" key="1">
    <citation type="submission" date="2019-06" db="EMBL/GenBank/DDBJ databases">
        <title>Whole genome shotgun sequence of Microbacterium testaceum NBRC 12675.</title>
        <authorList>
            <person name="Hosoyama A."/>
            <person name="Uohara A."/>
            <person name="Ohji S."/>
            <person name="Ichikawa N."/>
        </authorList>
    </citation>
    <scope>NUCLEOTIDE SEQUENCE [LARGE SCALE GENOMIC DNA]</scope>
    <source>
        <strain evidence="3 4">NBRC 12675</strain>
    </source>
</reference>
<dbReference type="InterPro" id="IPR000182">
    <property type="entry name" value="GNAT_dom"/>
</dbReference>
<comment type="caution">
    <text evidence="3">The sequence shown here is derived from an EMBL/GenBank/DDBJ whole genome shotgun (WGS) entry which is preliminary data.</text>
</comment>
<dbReference type="AlphaFoldDB" id="A0A4Y3QQR0"/>
<dbReference type="CDD" id="cd04301">
    <property type="entry name" value="NAT_SF"/>
    <property type="match status" value="1"/>
</dbReference>
<dbReference type="InterPro" id="IPR016181">
    <property type="entry name" value="Acyl_CoA_acyltransferase"/>
</dbReference>
<name>A0A4Y3QQR0_MICTE</name>
<feature type="compositionally biased region" description="Basic and acidic residues" evidence="1">
    <location>
        <begin position="153"/>
        <end position="162"/>
    </location>
</feature>
<accession>A0A4Y3QQR0</accession>
<dbReference type="GeneID" id="57145639"/>
<feature type="domain" description="N-acetyltransferase" evidence="2">
    <location>
        <begin position="1"/>
        <end position="173"/>
    </location>
</feature>
<proteinExistence type="predicted"/>
<sequence length="183" mass="20345">MLRSTQEDDWPRVREFRIENATDNPVSWAATLEETQRIPDEGWKMRARRGEQPDTTSMAAIDDETGRWLGMMCAQIGDAHGPEPVLTGVYVTPDARGRENGVTDALLASILSWAGSRDQTVLRLWVAEHAAPARKYYTRNGFVPTGRTQDLRVLGREPHPDDGGLIEMSRPLTADALPGAPEH</sequence>
<evidence type="ECO:0000313" key="3">
    <source>
        <dbReference type="EMBL" id="GEB47013.1"/>
    </source>
</evidence>
<protein>
    <recommendedName>
        <fullName evidence="2">N-acetyltransferase domain-containing protein</fullName>
    </recommendedName>
</protein>
<dbReference type="Proteomes" id="UP000319525">
    <property type="component" value="Unassembled WGS sequence"/>
</dbReference>
<evidence type="ECO:0000256" key="1">
    <source>
        <dbReference type="SAM" id="MobiDB-lite"/>
    </source>
</evidence>
<dbReference type="RefSeq" id="WP_141378209.1">
    <property type="nucleotide sequence ID" value="NZ_BJML01000011.1"/>
</dbReference>
<dbReference type="PROSITE" id="PS51186">
    <property type="entry name" value="GNAT"/>
    <property type="match status" value="1"/>
</dbReference>
<gene>
    <name evidence="3" type="ORF">MTE01_29580</name>
</gene>
<dbReference type="OrthoDB" id="9799092at2"/>
<evidence type="ECO:0000259" key="2">
    <source>
        <dbReference type="PROSITE" id="PS51186"/>
    </source>
</evidence>
<dbReference type="SUPFAM" id="SSF55729">
    <property type="entry name" value="Acyl-CoA N-acyltransferases (Nat)"/>
    <property type="match status" value="1"/>
</dbReference>
<dbReference type="Gene3D" id="3.40.630.30">
    <property type="match status" value="1"/>
</dbReference>